<dbReference type="InterPro" id="IPR039994">
    <property type="entry name" value="NO66-like"/>
</dbReference>
<dbReference type="Gene3D" id="3.90.930.40">
    <property type="match status" value="1"/>
</dbReference>
<dbReference type="FunFam" id="2.60.120.650:FF:000013">
    <property type="entry name" value="Ribosomal oxygenase 1"/>
    <property type="match status" value="1"/>
</dbReference>
<evidence type="ECO:0000256" key="3">
    <source>
        <dbReference type="ARBA" id="ARBA00022491"/>
    </source>
</evidence>
<dbReference type="Pfam" id="PF08007">
    <property type="entry name" value="JmjC_2"/>
    <property type="match status" value="1"/>
</dbReference>
<dbReference type="FunFam" id="3.90.930.40:FF:000001">
    <property type="entry name" value="ribosomal oxygenase 1 isoform X1"/>
    <property type="match status" value="1"/>
</dbReference>
<keyword evidence="8 14" id="KW-0408">Iron</keyword>
<comment type="catalytic activity">
    <reaction evidence="13 14">
        <text>N(6),N(6)-dimethyl-L-lysyl(36)-[histone H3] + 2 2-oxoglutarate + 2 O2 = L-lysyl(36)-[histone H3] + 2 formaldehyde + 2 succinate + 2 CO2</text>
        <dbReference type="Rhea" id="RHEA:42032"/>
        <dbReference type="Rhea" id="RHEA-COMP:9785"/>
        <dbReference type="Rhea" id="RHEA-COMP:9787"/>
        <dbReference type="ChEBI" id="CHEBI:15379"/>
        <dbReference type="ChEBI" id="CHEBI:16526"/>
        <dbReference type="ChEBI" id="CHEBI:16810"/>
        <dbReference type="ChEBI" id="CHEBI:16842"/>
        <dbReference type="ChEBI" id="CHEBI:29969"/>
        <dbReference type="ChEBI" id="CHEBI:30031"/>
        <dbReference type="ChEBI" id="CHEBI:61976"/>
        <dbReference type="EC" id="1.14.11.27"/>
    </reaction>
</comment>
<evidence type="ECO:0000256" key="15">
    <source>
        <dbReference type="SAM" id="MobiDB-lite"/>
    </source>
</evidence>
<dbReference type="InterPro" id="IPR049043">
    <property type="entry name" value="WHD_RIOX1"/>
</dbReference>
<evidence type="ECO:0000256" key="6">
    <source>
        <dbReference type="ARBA" id="ARBA00022964"/>
    </source>
</evidence>
<evidence type="ECO:0000256" key="2">
    <source>
        <dbReference type="ARBA" id="ARBA00010309"/>
    </source>
</evidence>
<dbReference type="PANTHER" id="PTHR13096">
    <property type="entry name" value="MINA53 MYC INDUCED NUCLEAR ANTIGEN"/>
    <property type="match status" value="1"/>
</dbReference>
<dbReference type="EMBL" id="JARPUR010000001">
    <property type="protein sequence ID" value="KAK4886640.1"/>
    <property type="molecule type" value="Genomic_DNA"/>
</dbReference>
<organism evidence="17 18">
    <name type="scientific">Aquatica leii</name>
    <dbReference type="NCBI Taxonomy" id="1421715"/>
    <lineage>
        <taxon>Eukaryota</taxon>
        <taxon>Metazoa</taxon>
        <taxon>Ecdysozoa</taxon>
        <taxon>Arthropoda</taxon>
        <taxon>Hexapoda</taxon>
        <taxon>Insecta</taxon>
        <taxon>Pterygota</taxon>
        <taxon>Neoptera</taxon>
        <taxon>Endopterygota</taxon>
        <taxon>Coleoptera</taxon>
        <taxon>Polyphaga</taxon>
        <taxon>Elateriformia</taxon>
        <taxon>Elateroidea</taxon>
        <taxon>Lampyridae</taxon>
        <taxon>Luciolinae</taxon>
        <taxon>Aquatica</taxon>
    </lineage>
</organism>
<dbReference type="Pfam" id="PF21233">
    <property type="entry name" value="WHD_RIOX1"/>
    <property type="match status" value="1"/>
</dbReference>
<feature type="region of interest" description="Disordered" evidence="15">
    <location>
        <begin position="1"/>
        <end position="26"/>
    </location>
</feature>
<reference evidence="18" key="1">
    <citation type="submission" date="2023-01" db="EMBL/GenBank/DDBJ databases">
        <title>Key to firefly adult light organ development and bioluminescence: homeobox transcription factors regulate luciferase expression and transportation to peroxisome.</title>
        <authorList>
            <person name="Fu X."/>
        </authorList>
    </citation>
    <scope>NUCLEOTIDE SEQUENCE [LARGE SCALE GENOMIC DNA]</scope>
</reference>
<comment type="function">
    <text evidence="12">Oxygenase that can act as both a histone lysine demethylase and a ribosomal histidine hydroxylase. Specifically demethylates 'Lys-4' (H3K4me) and 'Lys-36' (H3K36me) of histone H3, thereby playing a central role in histone code.</text>
</comment>
<evidence type="ECO:0000256" key="1">
    <source>
        <dbReference type="ARBA" id="ARBA00004123"/>
    </source>
</evidence>
<dbReference type="Gene3D" id="2.60.120.650">
    <property type="entry name" value="Cupin"/>
    <property type="match status" value="1"/>
</dbReference>
<evidence type="ECO:0000256" key="14">
    <source>
        <dbReference type="RuleBase" id="RU366061"/>
    </source>
</evidence>
<accession>A0AAN7QBB4</accession>
<evidence type="ECO:0000256" key="10">
    <source>
        <dbReference type="ARBA" id="ARBA00023163"/>
    </source>
</evidence>
<dbReference type="GO" id="GO:0005730">
    <property type="term" value="C:nucleolus"/>
    <property type="evidence" value="ECO:0007669"/>
    <property type="project" value="TreeGrafter"/>
</dbReference>
<keyword evidence="7 14" id="KW-0560">Oxidoreductase</keyword>
<keyword evidence="5" id="KW-0156">Chromatin regulator</keyword>
<dbReference type="GO" id="GO:0032453">
    <property type="term" value="F:histone H3K4 demethylase activity"/>
    <property type="evidence" value="ECO:0007669"/>
    <property type="project" value="TreeGrafter"/>
</dbReference>
<comment type="caution">
    <text evidence="17">The sequence shown here is derived from an EMBL/GenBank/DDBJ whole genome shotgun (WGS) entry which is preliminary data.</text>
</comment>
<feature type="domain" description="JmjC" evidence="16">
    <location>
        <begin position="194"/>
        <end position="334"/>
    </location>
</feature>
<evidence type="ECO:0000256" key="12">
    <source>
        <dbReference type="ARBA" id="ARBA00025670"/>
    </source>
</evidence>
<dbReference type="GO" id="GO:0140680">
    <property type="term" value="F:histone H3K36me/H3K36me2 demethylase activity"/>
    <property type="evidence" value="ECO:0007669"/>
    <property type="project" value="UniProtKB-EC"/>
</dbReference>
<evidence type="ECO:0000313" key="18">
    <source>
        <dbReference type="Proteomes" id="UP001353858"/>
    </source>
</evidence>
<dbReference type="AlphaFoldDB" id="A0AAN7QBB4"/>
<keyword evidence="10 14" id="KW-0804">Transcription</keyword>
<sequence>MQSAFEMYKSKNKIKPSNRKKMKKSKLSIQKKKVVLSAKTKAKKYPKQSFYPNLKFESSILDETKEAEQNESLIIEEQAEALASPTVDKNFHEQPETVFQWLIAPLNPEDFFNSKWEKIPVRIRRNESSYYQDILTTQKLQTIFLENNLMYTRNVDVVSYTNNKRETHNAEGRAVPAALWDYYKNGCSIRILNPHTYCSKLHVLLASLQEYFGCMAGVNAYLTPPGSQGFAPHYDDIEAFVLQLEGRKHWRLYTPMSSSEALPRYSSKNFDRDELLEKSSVKELTLEVGDLLYFPRGTIHEGFTDENAHSLHITVSVYQKTAYTDLMENVLKYALQAASSEDVEFREGLPLQYLKHTGFANNSVNSSLRTEIKNKVKNLLTKMIKYIDVDSASDQLGKQFMWDSMPPLPSKAEKQLMMISNSEKMINGKIYNSVDIDLDVEVRLLRYHCLRLTKDEEVEDNLRIYYNTDNAKYYHGEELQFLIIENKFANAVKRLIHSYPDFVAVKSLPLRKDTDKMQIVSDLWEKGCWDGGKIVSGHDSPRSYLVETDSGIVRRDRVDLRKSEIEFIPKCDLEETDSIPEFQVNNSTTETSSEPMSSPNFYLYCLSMYLVVTFGSEVISDDNASADEGIDPRGLFYESDNSESTSAIKSSSSYVNYADDSYNPLTYTSQYMPSYYYPSVNSQFSPLQFYGQSSPQFYNPSSLGTHQNLEVAQESSAASSASKNQYIKYLDTGFGRQYPYGLSGSSFLSSAASNYEDKFTQRFNSYAYPQYYYYPYVYPRIPWNIVSPSVCGVYVPCRSMY</sequence>
<evidence type="ECO:0000256" key="9">
    <source>
        <dbReference type="ARBA" id="ARBA00023015"/>
    </source>
</evidence>
<keyword evidence="18" id="KW-1185">Reference proteome</keyword>
<comment type="subcellular location">
    <subcellularLocation>
        <location evidence="1 14">Nucleus</location>
    </subcellularLocation>
</comment>
<evidence type="ECO:0000259" key="16">
    <source>
        <dbReference type="PROSITE" id="PS51184"/>
    </source>
</evidence>
<dbReference type="Proteomes" id="UP001353858">
    <property type="component" value="Unassembled WGS sequence"/>
</dbReference>
<keyword evidence="6 14" id="KW-0223">Dioxygenase</keyword>
<proteinExistence type="inferred from homology"/>
<keyword evidence="11 14" id="KW-0539">Nucleus</keyword>
<evidence type="ECO:0000256" key="4">
    <source>
        <dbReference type="ARBA" id="ARBA00022723"/>
    </source>
</evidence>
<evidence type="ECO:0000256" key="7">
    <source>
        <dbReference type="ARBA" id="ARBA00023002"/>
    </source>
</evidence>
<comment type="cofactor">
    <cofactor evidence="14">
        <name>Fe(2+)</name>
        <dbReference type="ChEBI" id="CHEBI:29033"/>
    </cofactor>
    <text evidence="14">Binds 1 Fe(2+) ion per subunit.</text>
</comment>
<dbReference type="InterPro" id="IPR003347">
    <property type="entry name" value="JmjC_dom"/>
</dbReference>
<feature type="compositionally biased region" description="Basic residues" evidence="15">
    <location>
        <begin position="10"/>
        <end position="26"/>
    </location>
</feature>
<dbReference type="PROSITE" id="PS51184">
    <property type="entry name" value="JMJC"/>
    <property type="match status" value="1"/>
</dbReference>
<gene>
    <name evidence="17" type="ORF">RN001_002911</name>
</gene>
<evidence type="ECO:0000256" key="13">
    <source>
        <dbReference type="ARBA" id="ARBA00047915"/>
    </source>
</evidence>
<evidence type="ECO:0000313" key="17">
    <source>
        <dbReference type="EMBL" id="KAK4886640.1"/>
    </source>
</evidence>
<evidence type="ECO:0000256" key="5">
    <source>
        <dbReference type="ARBA" id="ARBA00022853"/>
    </source>
</evidence>
<keyword evidence="4 14" id="KW-0479">Metal-binding</keyword>
<dbReference type="PANTHER" id="PTHR13096:SF8">
    <property type="entry name" value="RIBOSOMAL OXYGENASE 1"/>
    <property type="match status" value="1"/>
</dbReference>
<comment type="similarity">
    <text evidence="2">Belongs to the ROX family. NO66 subfamily.</text>
</comment>
<name>A0AAN7QBB4_9COLE</name>
<evidence type="ECO:0000256" key="8">
    <source>
        <dbReference type="ARBA" id="ARBA00023004"/>
    </source>
</evidence>
<dbReference type="EC" id="1.14.11.27" evidence="14"/>
<keyword evidence="3" id="KW-0678">Repressor</keyword>
<evidence type="ECO:0000256" key="11">
    <source>
        <dbReference type="ARBA" id="ARBA00023242"/>
    </source>
</evidence>
<protein>
    <recommendedName>
        <fullName evidence="14">Bifunctional lysine-specific demethylase and histidyl-hydroxylase</fullName>
        <ecNumber evidence="14">1.14.11.27</ecNumber>
    </recommendedName>
</protein>
<keyword evidence="9 14" id="KW-0805">Transcription regulation</keyword>
<dbReference type="Gene3D" id="1.10.10.1500">
    <property type="entry name" value="JmjC domain-containing ribosomal oxygenase (ROX), dimer domain"/>
    <property type="match status" value="1"/>
</dbReference>
<dbReference type="SUPFAM" id="SSF51197">
    <property type="entry name" value="Clavaminate synthase-like"/>
    <property type="match status" value="1"/>
</dbReference>
<dbReference type="GO" id="GO:0005506">
    <property type="term" value="F:iron ion binding"/>
    <property type="evidence" value="ECO:0007669"/>
    <property type="project" value="UniProtKB-UniRule"/>
</dbReference>